<dbReference type="EMBL" id="LR796548">
    <property type="protein sequence ID" value="CAB4150937.1"/>
    <property type="molecule type" value="Genomic_DNA"/>
</dbReference>
<dbReference type="EMBL" id="LR796917">
    <property type="protein sequence ID" value="CAB4173874.1"/>
    <property type="molecule type" value="Genomic_DNA"/>
</dbReference>
<accession>A0A6J5Q2P3</accession>
<evidence type="ECO:0000313" key="5">
    <source>
        <dbReference type="EMBL" id="CAB4173874.1"/>
    </source>
</evidence>
<evidence type="ECO:0000313" key="8">
    <source>
        <dbReference type="EMBL" id="CAB4191951.1"/>
    </source>
</evidence>
<dbReference type="EMBL" id="LR797492">
    <property type="protein sequence ID" value="CAB4220112.1"/>
    <property type="molecule type" value="Genomic_DNA"/>
</dbReference>
<dbReference type="EMBL" id="LR796461">
    <property type="protein sequence ID" value="CAB4146190.1"/>
    <property type="molecule type" value="Genomic_DNA"/>
</dbReference>
<protein>
    <submittedName>
        <fullName evidence="5">Uncharacterized protein</fullName>
    </submittedName>
</protein>
<dbReference type="EMBL" id="LR797180">
    <property type="protein sequence ID" value="CAB4191951.1"/>
    <property type="molecule type" value="Genomic_DNA"/>
</dbReference>
<organism evidence="5">
    <name type="scientific">uncultured Caudovirales phage</name>
    <dbReference type="NCBI Taxonomy" id="2100421"/>
    <lineage>
        <taxon>Viruses</taxon>
        <taxon>Duplodnaviria</taxon>
        <taxon>Heunggongvirae</taxon>
        <taxon>Uroviricota</taxon>
        <taxon>Caudoviricetes</taxon>
        <taxon>Peduoviridae</taxon>
        <taxon>Maltschvirus</taxon>
        <taxon>Maltschvirus maltsch</taxon>
    </lineage>
</organism>
<dbReference type="EMBL" id="LR796709">
    <property type="protein sequence ID" value="CAB4161294.1"/>
    <property type="molecule type" value="Genomic_DNA"/>
</dbReference>
<reference evidence="5" key="1">
    <citation type="submission" date="2020-05" db="EMBL/GenBank/DDBJ databases">
        <authorList>
            <person name="Chiriac C."/>
            <person name="Salcher M."/>
            <person name="Ghai R."/>
            <person name="Kavagutti S V."/>
        </authorList>
    </citation>
    <scope>NUCLEOTIDE SEQUENCE</scope>
</reference>
<evidence type="ECO:0000313" key="2">
    <source>
        <dbReference type="EMBL" id="CAB4146190.1"/>
    </source>
</evidence>
<dbReference type="EMBL" id="LR798423">
    <property type="protein sequence ID" value="CAB5230726.1"/>
    <property type="molecule type" value="Genomic_DNA"/>
</dbReference>
<gene>
    <name evidence="6" type="ORF">UFOVP1031_13</name>
    <name evidence="7" type="ORF">UFOVP1172_122</name>
    <name evidence="8" type="ORF">UFOVP1240_27</name>
    <name evidence="9" type="ORF">UFOVP1486_84</name>
    <name evidence="11" type="ORF">UFOVP1578_85</name>
    <name evidence="10" type="ORF">UFOVP1630_77</name>
    <name evidence="1" type="ORF">UFOVP288_44</name>
    <name evidence="2" type="ORF">UFOVP483_152</name>
    <name evidence="3" type="ORF">UFOVP573_71</name>
    <name evidence="4" type="ORF">UFOVP769_44</name>
    <name evidence="5" type="ORF">UFOVP962_12</name>
</gene>
<evidence type="ECO:0000313" key="7">
    <source>
        <dbReference type="EMBL" id="CAB4188824.1"/>
    </source>
</evidence>
<sequence>MPDIVVDTAFLSEQMGDKAKEFTECIRIVQDIIENPDHYIGMQAIKYANMLAGYRTLMIVKSQAFKRRSSIMSEQDKFVNDVWKTMYEALSENINALKLAARGTNS</sequence>
<evidence type="ECO:0000313" key="4">
    <source>
        <dbReference type="EMBL" id="CAB4161294.1"/>
    </source>
</evidence>
<dbReference type="EMBL" id="LR796980">
    <property type="protein sequence ID" value="CAB4178927.1"/>
    <property type="molecule type" value="Genomic_DNA"/>
</dbReference>
<proteinExistence type="predicted"/>
<name>A0A6J5Q2P3_9CAUD</name>
<dbReference type="EMBL" id="LR797130">
    <property type="protein sequence ID" value="CAB4188824.1"/>
    <property type="molecule type" value="Genomic_DNA"/>
</dbReference>
<evidence type="ECO:0000313" key="1">
    <source>
        <dbReference type="EMBL" id="CAB4135642.1"/>
    </source>
</evidence>
<evidence type="ECO:0000313" key="10">
    <source>
        <dbReference type="EMBL" id="CAB4220112.1"/>
    </source>
</evidence>
<evidence type="ECO:0000313" key="11">
    <source>
        <dbReference type="EMBL" id="CAB5230726.1"/>
    </source>
</evidence>
<evidence type="ECO:0000313" key="9">
    <source>
        <dbReference type="EMBL" id="CAB4216159.1"/>
    </source>
</evidence>
<dbReference type="EMBL" id="LR796305">
    <property type="protein sequence ID" value="CAB4135642.1"/>
    <property type="molecule type" value="Genomic_DNA"/>
</dbReference>
<evidence type="ECO:0000313" key="3">
    <source>
        <dbReference type="EMBL" id="CAB4150937.1"/>
    </source>
</evidence>
<evidence type="ECO:0000313" key="6">
    <source>
        <dbReference type="EMBL" id="CAB4178927.1"/>
    </source>
</evidence>
<dbReference type="EMBL" id="LR797434">
    <property type="protein sequence ID" value="CAB4216159.1"/>
    <property type="molecule type" value="Genomic_DNA"/>
</dbReference>